<keyword evidence="1" id="KW-0812">Transmembrane</keyword>
<dbReference type="EMBL" id="CAJOBO010004701">
    <property type="protein sequence ID" value="CAF4527827.1"/>
    <property type="molecule type" value="Genomic_DNA"/>
</dbReference>
<feature type="transmembrane region" description="Helical" evidence="1">
    <location>
        <begin position="103"/>
        <end position="123"/>
    </location>
</feature>
<keyword evidence="1" id="KW-0472">Membrane</keyword>
<protein>
    <recommendedName>
        <fullName evidence="4">EGF-like domain-containing protein</fullName>
    </recommendedName>
</protein>
<proteinExistence type="predicted"/>
<gene>
    <name evidence="2" type="ORF">HFQ381_LOCUS29533</name>
</gene>
<feature type="transmembrane region" description="Helical" evidence="1">
    <location>
        <begin position="135"/>
        <end position="159"/>
    </location>
</feature>
<keyword evidence="1" id="KW-1133">Transmembrane helix</keyword>
<dbReference type="AlphaFoldDB" id="A0A820X2I1"/>
<name>A0A820X2I1_9BILA</name>
<sequence length="232" mass="26774">MCFFDEFYICLCSLKRYPSCFKLKHIPKQCRNNLYCQNGAECWLDDIKCPTVTICVCTDCFFGDRCQFYAKGIGLTLDDILRYEIKPNAAFNSQTNFIKWNSAFTMLILVVGWINSVLSIVTFRNKISREVGCGIYILASSITSFCTVTIFAFKFWFLVVTLIDPLINHNWLNAFVAFERSTVVYKGALFNKIQSKRLARLVIVILPFLIAVSIIHEPLYRDLSDDQEEQPQ</sequence>
<comment type="caution">
    <text evidence="2">The sequence shown here is derived from an EMBL/GenBank/DDBJ whole genome shotgun (WGS) entry which is preliminary data.</text>
</comment>
<feature type="non-terminal residue" evidence="2">
    <location>
        <position position="1"/>
    </location>
</feature>
<evidence type="ECO:0000256" key="1">
    <source>
        <dbReference type="SAM" id="Phobius"/>
    </source>
</evidence>
<organism evidence="2 3">
    <name type="scientific">Rotaria socialis</name>
    <dbReference type="NCBI Taxonomy" id="392032"/>
    <lineage>
        <taxon>Eukaryota</taxon>
        <taxon>Metazoa</taxon>
        <taxon>Spiralia</taxon>
        <taxon>Gnathifera</taxon>
        <taxon>Rotifera</taxon>
        <taxon>Eurotatoria</taxon>
        <taxon>Bdelloidea</taxon>
        <taxon>Philodinida</taxon>
        <taxon>Philodinidae</taxon>
        <taxon>Rotaria</taxon>
    </lineage>
</organism>
<accession>A0A820X2I1</accession>
<evidence type="ECO:0000313" key="3">
    <source>
        <dbReference type="Proteomes" id="UP000663851"/>
    </source>
</evidence>
<reference evidence="2" key="1">
    <citation type="submission" date="2021-02" db="EMBL/GenBank/DDBJ databases">
        <authorList>
            <person name="Nowell W R."/>
        </authorList>
    </citation>
    <scope>NUCLEOTIDE SEQUENCE</scope>
</reference>
<dbReference type="Proteomes" id="UP000663851">
    <property type="component" value="Unassembled WGS sequence"/>
</dbReference>
<evidence type="ECO:0008006" key="4">
    <source>
        <dbReference type="Google" id="ProtNLM"/>
    </source>
</evidence>
<evidence type="ECO:0000313" key="2">
    <source>
        <dbReference type="EMBL" id="CAF4527827.1"/>
    </source>
</evidence>
<feature type="transmembrane region" description="Helical" evidence="1">
    <location>
        <begin position="198"/>
        <end position="216"/>
    </location>
</feature>